<protein>
    <recommendedName>
        <fullName evidence="4">Lipoprotein</fullName>
    </recommendedName>
</protein>
<dbReference type="EMBL" id="JBHMCG010000115">
    <property type="protein sequence ID" value="MFB9575651.1"/>
    <property type="molecule type" value="Genomic_DNA"/>
</dbReference>
<evidence type="ECO:0000313" key="3">
    <source>
        <dbReference type="Proteomes" id="UP001589710"/>
    </source>
</evidence>
<reference evidence="2 3" key="1">
    <citation type="submission" date="2024-09" db="EMBL/GenBank/DDBJ databases">
        <authorList>
            <person name="Sun Q."/>
            <person name="Mori K."/>
        </authorList>
    </citation>
    <scope>NUCLEOTIDE SEQUENCE [LARGE SCALE GENOMIC DNA]</scope>
    <source>
        <strain evidence="2 3">JCM 3331</strain>
    </source>
</reference>
<dbReference type="RefSeq" id="WP_386144409.1">
    <property type="nucleotide sequence ID" value="NZ_JBHMCG010000115.1"/>
</dbReference>
<feature type="compositionally biased region" description="Low complexity" evidence="1">
    <location>
        <begin position="1"/>
        <end position="17"/>
    </location>
</feature>
<gene>
    <name evidence="2" type="ORF">ACFFTL_26070</name>
</gene>
<sequence>MASASAAASEKAPASPETPGDFLDLAEKAMAAQHGWTFAVRGKEGLTLQGQQPSNASYTATVRRTSDPEALQSRGVVISSKGQRKSEEVFVVGGTGYVKEGDTGTWKHGALTDPVIANKVEDPVAAVQTFRTYLKQGGVTLIKADSHGKVRLQVRVASPRKVPEVQDRAYVKSAVREAEPVLDQLRGAGVAVDKSQVTLSRLTETLTLDARTGKVEAHAFRFAFLIPNGGQNITYTQDVSEENRGVFGGRIALPPGVS</sequence>
<accession>A0ABV5RCR3</accession>
<evidence type="ECO:0000313" key="2">
    <source>
        <dbReference type="EMBL" id="MFB9575651.1"/>
    </source>
</evidence>
<name>A0ABV5RCR3_9ACTN</name>
<keyword evidence="3" id="KW-1185">Reference proteome</keyword>
<evidence type="ECO:0008006" key="4">
    <source>
        <dbReference type="Google" id="ProtNLM"/>
    </source>
</evidence>
<proteinExistence type="predicted"/>
<comment type="caution">
    <text evidence="2">The sequence shown here is derived from an EMBL/GenBank/DDBJ whole genome shotgun (WGS) entry which is preliminary data.</text>
</comment>
<evidence type="ECO:0000256" key="1">
    <source>
        <dbReference type="SAM" id="MobiDB-lite"/>
    </source>
</evidence>
<organism evidence="2 3">
    <name type="scientific">Streptomyces yanii</name>
    <dbReference type="NCBI Taxonomy" id="78510"/>
    <lineage>
        <taxon>Bacteria</taxon>
        <taxon>Bacillati</taxon>
        <taxon>Actinomycetota</taxon>
        <taxon>Actinomycetes</taxon>
        <taxon>Kitasatosporales</taxon>
        <taxon>Streptomycetaceae</taxon>
        <taxon>Streptomyces</taxon>
    </lineage>
</organism>
<dbReference type="Proteomes" id="UP001589710">
    <property type="component" value="Unassembled WGS sequence"/>
</dbReference>
<feature type="region of interest" description="Disordered" evidence="1">
    <location>
        <begin position="1"/>
        <end position="21"/>
    </location>
</feature>